<accession>A0AAV0XRP3</accession>
<name>A0AAV0XRP3_9HEMI</name>
<keyword evidence="2" id="KW-1185">Reference proteome</keyword>
<reference evidence="1 2" key="1">
    <citation type="submission" date="2023-01" db="EMBL/GenBank/DDBJ databases">
        <authorList>
            <person name="Whitehead M."/>
        </authorList>
    </citation>
    <scope>NUCLEOTIDE SEQUENCE [LARGE SCALE GENOMIC DNA]</scope>
</reference>
<protein>
    <submittedName>
        <fullName evidence="1">Uncharacterized protein</fullName>
    </submittedName>
</protein>
<evidence type="ECO:0000313" key="1">
    <source>
        <dbReference type="EMBL" id="CAI6370816.1"/>
    </source>
</evidence>
<gene>
    <name evidence="1" type="ORF">MEUPH1_LOCUS24897</name>
</gene>
<organism evidence="1 2">
    <name type="scientific">Macrosiphum euphorbiae</name>
    <name type="common">potato aphid</name>
    <dbReference type="NCBI Taxonomy" id="13131"/>
    <lineage>
        <taxon>Eukaryota</taxon>
        <taxon>Metazoa</taxon>
        <taxon>Ecdysozoa</taxon>
        <taxon>Arthropoda</taxon>
        <taxon>Hexapoda</taxon>
        <taxon>Insecta</taxon>
        <taxon>Pterygota</taxon>
        <taxon>Neoptera</taxon>
        <taxon>Paraneoptera</taxon>
        <taxon>Hemiptera</taxon>
        <taxon>Sternorrhyncha</taxon>
        <taxon>Aphidomorpha</taxon>
        <taxon>Aphidoidea</taxon>
        <taxon>Aphididae</taxon>
        <taxon>Macrosiphini</taxon>
        <taxon>Macrosiphum</taxon>
    </lineage>
</organism>
<comment type="caution">
    <text evidence="1">The sequence shown here is derived from an EMBL/GenBank/DDBJ whole genome shotgun (WGS) entry which is preliminary data.</text>
</comment>
<dbReference type="EMBL" id="CARXXK010000560">
    <property type="protein sequence ID" value="CAI6370816.1"/>
    <property type="molecule type" value="Genomic_DNA"/>
</dbReference>
<dbReference type="Proteomes" id="UP001160148">
    <property type="component" value="Unassembled WGS sequence"/>
</dbReference>
<dbReference type="AlphaFoldDB" id="A0AAV0XRP3"/>
<evidence type="ECO:0000313" key="2">
    <source>
        <dbReference type="Proteomes" id="UP001160148"/>
    </source>
</evidence>
<proteinExistence type="predicted"/>
<sequence>MAPIEGLWPRLDSCSEQFNRMTVHRASFREWPCSDRTLPEVQCDHKLVGGSQEPVQNVTWQKHDFVAKCLPEAERQRSTGSEDGRRP</sequence>